<gene>
    <name evidence="3" type="ORF">HYFRA_00009337</name>
</gene>
<reference evidence="3" key="1">
    <citation type="submission" date="2021-07" db="EMBL/GenBank/DDBJ databases">
        <authorList>
            <person name="Durling M."/>
        </authorList>
    </citation>
    <scope>NUCLEOTIDE SEQUENCE</scope>
</reference>
<evidence type="ECO:0000256" key="1">
    <source>
        <dbReference type="SAM" id="MobiDB-lite"/>
    </source>
</evidence>
<evidence type="ECO:0000259" key="2">
    <source>
        <dbReference type="Pfam" id="PF20150"/>
    </source>
</evidence>
<feature type="region of interest" description="Disordered" evidence="1">
    <location>
        <begin position="1"/>
        <end position="20"/>
    </location>
</feature>
<evidence type="ECO:0000313" key="3">
    <source>
        <dbReference type="EMBL" id="CAG8957136.1"/>
    </source>
</evidence>
<dbReference type="Proteomes" id="UP000696280">
    <property type="component" value="Unassembled WGS sequence"/>
</dbReference>
<organism evidence="3 4">
    <name type="scientific">Hymenoscyphus fraxineus</name>
    <dbReference type="NCBI Taxonomy" id="746836"/>
    <lineage>
        <taxon>Eukaryota</taxon>
        <taxon>Fungi</taxon>
        <taxon>Dikarya</taxon>
        <taxon>Ascomycota</taxon>
        <taxon>Pezizomycotina</taxon>
        <taxon>Leotiomycetes</taxon>
        <taxon>Helotiales</taxon>
        <taxon>Helotiaceae</taxon>
        <taxon>Hymenoscyphus</taxon>
    </lineage>
</organism>
<dbReference type="AlphaFoldDB" id="A0A9N9L1Y4"/>
<protein>
    <recommendedName>
        <fullName evidence="2">2EXR domain-containing protein</fullName>
    </recommendedName>
</protein>
<accession>A0A9N9L1Y4</accession>
<proteinExistence type="predicted"/>
<dbReference type="InterPro" id="IPR045518">
    <property type="entry name" value="2EXR"/>
</dbReference>
<dbReference type="EMBL" id="CAJVRL010000077">
    <property type="protein sequence ID" value="CAG8957136.1"/>
    <property type="molecule type" value="Genomic_DNA"/>
</dbReference>
<dbReference type="PANTHER" id="PTHR35910:SF1">
    <property type="entry name" value="2EXR DOMAIN-CONTAINING PROTEIN"/>
    <property type="match status" value="1"/>
</dbReference>
<sequence length="313" mass="35268">MQDNDLKTTTPEHWGAMEKAPKSSRLSLQLGLASASAPHSSQLQENGLHDPSDGTWSTLMTFHAFKKLPPELRINIWELVDQIPPRLVVIPQQPQVYPAITRVCSESRAVTFRGYVSFEDPEDDDDDDNAPAIWLHPHRDTVYMRTHLVRRHFLGLELDMKVHRRLSNYRELLISARNVAIPVGCRKLLQSTFGAATRLGLPGEGAPQCHVGENGEFWKIIAQFCPDVQFLFIVTGKWMEAPFHKGILQSPSGDHLYNRLVKYKQVTRDAEALLDSSDLWGADHQGNRKSVTATWILGRYPSLDFSVPLSPGS</sequence>
<dbReference type="OrthoDB" id="3559764at2759"/>
<keyword evidence="4" id="KW-1185">Reference proteome</keyword>
<dbReference type="PANTHER" id="PTHR35910">
    <property type="entry name" value="2EXR DOMAIN-CONTAINING PROTEIN"/>
    <property type="match status" value="1"/>
</dbReference>
<dbReference type="Pfam" id="PF20150">
    <property type="entry name" value="2EXR"/>
    <property type="match status" value="1"/>
</dbReference>
<evidence type="ECO:0000313" key="4">
    <source>
        <dbReference type="Proteomes" id="UP000696280"/>
    </source>
</evidence>
<comment type="caution">
    <text evidence="3">The sequence shown here is derived from an EMBL/GenBank/DDBJ whole genome shotgun (WGS) entry which is preliminary data.</text>
</comment>
<name>A0A9N9L1Y4_9HELO</name>
<feature type="domain" description="2EXR" evidence="2">
    <location>
        <begin position="62"/>
        <end position="142"/>
    </location>
</feature>